<dbReference type="GO" id="GO:0022857">
    <property type="term" value="F:transmembrane transporter activity"/>
    <property type="evidence" value="ECO:0007669"/>
    <property type="project" value="InterPro"/>
</dbReference>
<feature type="transmembrane region" description="Helical" evidence="5">
    <location>
        <begin position="83"/>
        <end position="101"/>
    </location>
</feature>
<dbReference type="InterPro" id="IPR036259">
    <property type="entry name" value="MFS_trans_sf"/>
</dbReference>
<dbReference type="PANTHER" id="PTHR23501">
    <property type="entry name" value="MAJOR FACILITATOR SUPERFAMILY"/>
    <property type="match status" value="1"/>
</dbReference>
<dbReference type="Proteomes" id="UP000039046">
    <property type="component" value="Unassembled WGS sequence"/>
</dbReference>
<feature type="transmembrane region" description="Helical" evidence="5">
    <location>
        <begin position="313"/>
        <end position="330"/>
    </location>
</feature>
<dbReference type="SUPFAM" id="SSF103473">
    <property type="entry name" value="MFS general substrate transporter"/>
    <property type="match status" value="1"/>
</dbReference>
<dbReference type="Gene3D" id="1.20.1250.20">
    <property type="entry name" value="MFS general substrate transporter like domains"/>
    <property type="match status" value="2"/>
</dbReference>
<dbReference type="Pfam" id="PF07690">
    <property type="entry name" value="MFS_1"/>
    <property type="match status" value="1"/>
</dbReference>
<keyword evidence="3 5" id="KW-1133">Transmembrane helix</keyword>
<feature type="transmembrane region" description="Helical" evidence="5">
    <location>
        <begin position="113"/>
        <end position="132"/>
    </location>
</feature>
<dbReference type="InterPro" id="IPR020846">
    <property type="entry name" value="MFS_dom"/>
</dbReference>
<organism evidence="7 8">
    <name type="scientific">[Torrubiella] hemipterigena</name>
    <dbReference type="NCBI Taxonomy" id="1531966"/>
    <lineage>
        <taxon>Eukaryota</taxon>
        <taxon>Fungi</taxon>
        <taxon>Dikarya</taxon>
        <taxon>Ascomycota</taxon>
        <taxon>Pezizomycotina</taxon>
        <taxon>Sordariomycetes</taxon>
        <taxon>Hypocreomycetidae</taxon>
        <taxon>Hypocreales</taxon>
        <taxon>Clavicipitaceae</taxon>
        <taxon>Clavicipitaceae incertae sedis</taxon>
        <taxon>'Torrubiella' clade</taxon>
    </lineage>
</organism>
<feature type="transmembrane region" description="Helical" evidence="5">
    <location>
        <begin position="43"/>
        <end position="63"/>
    </location>
</feature>
<feature type="transmembrane region" description="Helical" evidence="5">
    <location>
        <begin position="242"/>
        <end position="264"/>
    </location>
</feature>
<feature type="transmembrane region" description="Helical" evidence="5">
    <location>
        <begin position="276"/>
        <end position="292"/>
    </location>
</feature>
<dbReference type="OrthoDB" id="2985014at2759"/>
<gene>
    <name evidence="7" type="ORF">VHEMI10396</name>
</gene>
<protein>
    <recommendedName>
        <fullName evidence="6">Major facilitator superfamily (MFS) profile domain-containing protein</fullName>
    </recommendedName>
</protein>
<evidence type="ECO:0000256" key="3">
    <source>
        <dbReference type="ARBA" id="ARBA00022989"/>
    </source>
</evidence>
<dbReference type="EMBL" id="CDHN01000008">
    <property type="protein sequence ID" value="CEJ94889.1"/>
    <property type="molecule type" value="Genomic_DNA"/>
</dbReference>
<keyword evidence="4 5" id="KW-0472">Membrane</keyword>
<feature type="transmembrane region" description="Helical" evidence="5">
    <location>
        <begin position="171"/>
        <end position="192"/>
    </location>
</feature>
<feature type="transmembrane region" description="Helical" evidence="5">
    <location>
        <begin position="138"/>
        <end position="159"/>
    </location>
</feature>
<feature type="transmembrane region" description="Helical" evidence="5">
    <location>
        <begin position="376"/>
        <end position="400"/>
    </location>
</feature>
<comment type="subcellular location">
    <subcellularLocation>
        <location evidence="1">Membrane</location>
        <topology evidence="1">Multi-pass membrane protein</topology>
    </subcellularLocation>
</comment>
<evidence type="ECO:0000256" key="2">
    <source>
        <dbReference type="ARBA" id="ARBA00022692"/>
    </source>
</evidence>
<feature type="transmembrane region" description="Helical" evidence="5">
    <location>
        <begin position="516"/>
        <end position="535"/>
    </location>
</feature>
<feature type="domain" description="Major facilitator superfamily (MFS) profile" evidence="6">
    <location>
        <begin position="48"/>
        <end position="500"/>
    </location>
</feature>
<evidence type="ECO:0000256" key="5">
    <source>
        <dbReference type="SAM" id="Phobius"/>
    </source>
</evidence>
<dbReference type="PROSITE" id="PS50850">
    <property type="entry name" value="MFS"/>
    <property type="match status" value="1"/>
</dbReference>
<evidence type="ECO:0000256" key="4">
    <source>
        <dbReference type="ARBA" id="ARBA00023136"/>
    </source>
</evidence>
<dbReference type="InterPro" id="IPR011701">
    <property type="entry name" value="MFS"/>
</dbReference>
<proteinExistence type="predicted"/>
<evidence type="ECO:0000256" key="1">
    <source>
        <dbReference type="ARBA" id="ARBA00004141"/>
    </source>
</evidence>
<dbReference type="CDD" id="cd17502">
    <property type="entry name" value="MFS_Azr1_MDR_like"/>
    <property type="match status" value="1"/>
</dbReference>
<keyword evidence="2 5" id="KW-0812">Transmembrane</keyword>
<dbReference type="HOGENOM" id="CLU_000960_22_1_1"/>
<dbReference type="AlphaFoldDB" id="A0A0A1TIN5"/>
<evidence type="ECO:0000313" key="7">
    <source>
        <dbReference type="EMBL" id="CEJ94889.1"/>
    </source>
</evidence>
<dbReference type="PANTHER" id="PTHR23501:SF198">
    <property type="entry name" value="AZOLE RESISTANCE PROTEIN 1-RELATED"/>
    <property type="match status" value="1"/>
</dbReference>
<sequence>MKQSQQSETINSSALIELNLVPENRPTDEVSIVDTSPDYPTGLTLWLVLVTVGAIIVLASIDINIVATAVPSITDHFHTVEHVGWYSSAFRLCMCAFQFIFGKAYTIFPVKRVFLLSNFISIVGSIICGAATSSMMLIIGRAVAGLASAGLFAGCLVILAQSLPLHRRPLVLGIISGLEGTTIMAAPLLGGAISQSWSWRWCFFINAPIGIVSLALTMYCVKDVPTSTAATEKTSLRAKVKQLDLLSTALLLPSLTSLFLALSWVGVKFAWNSTEMILLFIVFGVLLLLFIYHQTRRGDDATLPPRIMKRRTVIAGFLFIMFTNSASNVLEYYLPTFYQTVRGFSPAQSGYMMLPVLIGATIGAVTHGAGTSWLGYYAPFMLFTSIILPISTGLITSVAVDTSVVKLIMYTGLSGFAYGIGFSGPQNAVQTVLPQEDIPLGLSAMLFAQSFGPSVAIVGAQTIFTSQLSVNLEGIAPGLNRMALAEKGLIELISEVPASDVEKVILQIHRSIVPTWYLVVALACLTIFGSAAIEWRSVKAKID</sequence>
<feature type="transmembrane region" description="Helical" evidence="5">
    <location>
        <begin position="350"/>
        <end position="369"/>
    </location>
</feature>
<reference evidence="7 8" key="1">
    <citation type="journal article" date="2015" name="Genome Announc.">
        <title>Draft Genome Sequence and Gene Annotation of the Entomopathogenic Fungus Verticillium hemipterigenum.</title>
        <authorList>
            <person name="Horn F."/>
            <person name="Habel A."/>
            <person name="Scharf D.H."/>
            <person name="Dworschak J."/>
            <person name="Brakhage A.A."/>
            <person name="Guthke R."/>
            <person name="Hertweck C."/>
            <person name="Linde J."/>
        </authorList>
    </citation>
    <scope>NUCLEOTIDE SEQUENCE [LARGE SCALE GENOMIC DNA]</scope>
</reference>
<feature type="transmembrane region" description="Helical" evidence="5">
    <location>
        <begin position="198"/>
        <end position="221"/>
    </location>
</feature>
<keyword evidence="8" id="KW-1185">Reference proteome</keyword>
<evidence type="ECO:0000259" key="6">
    <source>
        <dbReference type="PROSITE" id="PS50850"/>
    </source>
</evidence>
<evidence type="ECO:0000313" key="8">
    <source>
        <dbReference type="Proteomes" id="UP000039046"/>
    </source>
</evidence>
<dbReference type="GO" id="GO:0005886">
    <property type="term" value="C:plasma membrane"/>
    <property type="evidence" value="ECO:0007669"/>
    <property type="project" value="TreeGrafter"/>
</dbReference>
<name>A0A0A1TIN5_9HYPO</name>
<accession>A0A0A1TIN5</accession>